<feature type="compositionally biased region" description="Polar residues" evidence="4">
    <location>
        <begin position="252"/>
        <end position="261"/>
    </location>
</feature>
<feature type="region of interest" description="Disordered" evidence="4">
    <location>
        <begin position="114"/>
        <end position="149"/>
    </location>
</feature>
<gene>
    <name evidence="6" type="ORF">DS421_19g648020</name>
</gene>
<dbReference type="InterPro" id="IPR003653">
    <property type="entry name" value="Peptidase_C48_C"/>
</dbReference>
<dbReference type="SUPFAM" id="SSF54001">
    <property type="entry name" value="Cysteine proteinases"/>
    <property type="match status" value="1"/>
</dbReference>
<dbReference type="Proteomes" id="UP000464620">
    <property type="component" value="Chromosome B09"/>
</dbReference>
<evidence type="ECO:0000313" key="6">
    <source>
        <dbReference type="EMBL" id="QHN76906.1"/>
    </source>
</evidence>
<feature type="compositionally biased region" description="Basic residues" evidence="4">
    <location>
        <begin position="129"/>
        <end position="142"/>
    </location>
</feature>
<dbReference type="AlphaFoldDB" id="A0A6B9V5P6"/>
<evidence type="ECO:0000256" key="1">
    <source>
        <dbReference type="ARBA" id="ARBA00005234"/>
    </source>
</evidence>
<keyword evidence="3" id="KW-0378">Hydrolase</keyword>
<feature type="region of interest" description="Disordered" evidence="4">
    <location>
        <begin position="247"/>
        <end position="268"/>
    </location>
</feature>
<dbReference type="Gene3D" id="3.40.395.10">
    <property type="entry name" value="Adenoviral Proteinase, Chain A"/>
    <property type="match status" value="1"/>
</dbReference>
<evidence type="ECO:0000313" key="7">
    <source>
        <dbReference type="Proteomes" id="UP000464620"/>
    </source>
</evidence>
<dbReference type="GO" id="GO:0008234">
    <property type="term" value="F:cysteine-type peptidase activity"/>
    <property type="evidence" value="ECO:0007669"/>
    <property type="project" value="InterPro"/>
</dbReference>
<reference evidence="6 7" key="1">
    <citation type="submission" date="2020-01" db="EMBL/GenBank/DDBJ databases">
        <title>Genome sequence of Arachis hypogaea, cultivar Shitouqi.</title>
        <authorList>
            <person name="Zhuang W."/>
            <person name="Chen H."/>
            <person name="Varshney R."/>
            <person name="Wang D."/>
            <person name="Ming R."/>
        </authorList>
    </citation>
    <scope>NUCLEOTIDE SEQUENCE [LARGE SCALE GENOMIC DNA]</scope>
    <source>
        <tissue evidence="6">Young leaf</tissue>
    </source>
</reference>
<sequence>MEVHSLISRNDDVTLTNRDIEMPEIPQGTTRTQPSDSTKTTCNSELIAAVKDLATAVDMLAMKVHLFETHHAKIEVGMELLCTTLLRVEEITNKIASAKIVEKVTMPIAISDEEEASPVGGSREGCSSKRSRCSKSLSRRPSSKGIGHGATRKTLASLVVSHELATNFTTTNGLHLSSSSLSPALSGVNLTGNKGVTEMPPPLLIGRPTMIFHQPRFSPPGDLVKNDSIRGHGKSRLSTRFGLVQRTGPERNFSSDTSRANDGSGDREKVFGSVMKKSPSQLHIGSKNSVAHVSPNQMKLLPENSLTEPQRWAPSYAFDTQKNPMEELLTLTPGAIPVDNIFHMFAMMLTKYNNCMEEPTFWCLPPSYLTDIHQGKSVKQLVADYSKTWMKPSLTLNYVYLPIKEDSRHWYLMVIAFREGMLYYLDASMGEVEAMKRKSFIRKLGDNVAAIIAESTYEEDFSTKVGCITCSGIAAANGLPIAQTRETSAIWVLNWMAMGGTFQRNLIPHVRCYNISYDHYFCYWNLPGLQNAANRGKWCQIAHYCRFVNSSIQ</sequence>
<comment type="similarity">
    <text evidence="1">Belongs to the peptidase C48 family.</text>
</comment>
<evidence type="ECO:0000259" key="5">
    <source>
        <dbReference type="Pfam" id="PF02902"/>
    </source>
</evidence>
<protein>
    <recommendedName>
        <fullName evidence="5">Ubiquitin-like protease family profile domain-containing protein</fullName>
    </recommendedName>
</protein>
<proteinExistence type="inferred from homology"/>
<accession>A0A6B9V5P6</accession>
<evidence type="ECO:0000256" key="3">
    <source>
        <dbReference type="ARBA" id="ARBA00022801"/>
    </source>
</evidence>
<evidence type="ECO:0000256" key="2">
    <source>
        <dbReference type="ARBA" id="ARBA00022670"/>
    </source>
</evidence>
<organism evidence="6 7">
    <name type="scientific">Arachis hypogaea</name>
    <name type="common">Peanut</name>
    <dbReference type="NCBI Taxonomy" id="3818"/>
    <lineage>
        <taxon>Eukaryota</taxon>
        <taxon>Viridiplantae</taxon>
        <taxon>Streptophyta</taxon>
        <taxon>Embryophyta</taxon>
        <taxon>Tracheophyta</taxon>
        <taxon>Spermatophyta</taxon>
        <taxon>Magnoliopsida</taxon>
        <taxon>eudicotyledons</taxon>
        <taxon>Gunneridae</taxon>
        <taxon>Pentapetalae</taxon>
        <taxon>rosids</taxon>
        <taxon>fabids</taxon>
        <taxon>Fabales</taxon>
        <taxon>Fabaceae</taxon>
        <taxon>Papilionoideae</taxon>
        <taxon>50 kb inversion clade</taxon>
        <taxon>dalbergioids sensu lato</taxon>
        <taxon>Dalbergieae</taxon>
        <taxon>Pterocarpus clade</taxon>
        <taxon>Arachis</taxon>
    </lineage>
</organism>
<dbReference type="Pfam" id="PF02902">
    <property type="entry name" value="Peptidase_C48"/>
    <property type="match status" value="1"/>
</dbReference>
<feature type="domain" description="Ubiquitin-like protease family profile" evidence="5">
    <location>
        <begin position="383"/>
        <end position="454"/>
    </location>
</feature>
<dbReference type="EMBL" id="CP031001">
    <property type="protein sequence ID" value="QHN76906.1"/>
    <property type="molecule type" value="Genomic_DNA"/>
</dbReference>
<keyword evidence="2" id="KW-0645">Protease</keyword>
<dbReference type="GO" id="GO:0006508">
    <property type="term" value="P:proteolysis"/>
    <property type="evidence" value="ECO:0007669"/>
    <property type="project" value="UniProtKB-KW"/>
</dbReference>
<evidence type="ECO:0000256" key="4">
    <source>
        <dbReference type="SAM" id="MobiDB-lite"/>
    </source>
</evidence>
<dbReference type="InterPro" id="IPR038765">
    <property type="entry name" value="Papain-like_cys_pep_sf"/>
</dbReference>
<name>A0A6B9V5P6_ARAHY</name>